<sequence length="72" mass="7613">MVAGERGPGESFASHEASLVDSEESSVLNTSKRRRSSVAGGSKRSRSSMGLSERARAIGGELSTETRQDEAE</sequence>
<evidence type="ECO:0000313" key="3">
    <source>
        <dbReference type="Proteomes" id="UP000650582"/>
    </source>
</evidence>
<dbReference type="EMBL" id="JACYCC010000214">
    <property type="protein sequence ID" value="KAF8671973.1"/>
    <property type="molecule type" value="Genomic_DNA"/>
</dbReference>
<feature type="region of interest" description="Disordered" evidence="1">
    <location>
        <begin position="1"/>
        <end position="72"/>
    </location>
</feature>
<gene>
    <name evidence="2" type="ORF">RHS04_08024</name>
</gene>
<comment type="caution">
    <text evidence="2">The sequence shown here is derived from an EMBL/GenBank/DDBJ whole genome shotgun (WGS) entry which is preliminary data.</text>
</comment>
<dbReference type="AlphaFoldDB" id="A0A8H7H401"/>
<accession>A0A8H7H401</accession>
<evidence type="ECO:0000256" key="1">
    <source>
        <dbReference type="SAM" id="MobiDB-lite"/>
    </source>
</evidence>
<organism evidence="2 3">
    <name type="scientific">Rhizoctonia solani</name>
    <dbReference type="NCBI Taxonomy" id="456999"/>
    <lineage>
        <taxon>Eukaryota</taxon>
        <taxon>Fungi</taxon>
        <taxon>Dikarya</taxon>
        <taxon>Basidiomycota</taxon>
        <taxon>Agaricomycotina</taxon>
        <taxon>Agaricomycetes</taxon>
        <taxon>Cantharellales</taxon>
        <taxon>Ceratobasidiaceae</taxon>
        <taxon>Rhizoctonia</taxon>
    </lineage>
</organism>
<proteinExistence type="predicted"/>
<name>A0A8H7H401_9AGAM</name>
<reference evidence="2" key="1">
    <citation type="submission" date="2020-09" db="EMBL/GenBank/DDBJ databases">
        <title>Comparative genome analyses of four rice-infecting Rhizoctonia solani isolates reveal extensive enrichment of homogalacturonan modification genes.</title>
        <authorList>
            <person name="Lee D.-Y."/>
            <person name="Jeon J."/>
            <person name="Kim K.-T."/>
            <person name="Cheong K."/>
            <person name="Song H."/>
            <person name="Choi G."/>
            <person name="Ko J."/>
            <person name="Opiyo S.O."/>
            <person name="Zuo S."/>
            <person name="Madhav S."/>
            <person name="Lee Y.-H."/>
            <person name="Wang G.-L."/>
        </authorList>
    </citation>
    <scope>NUCLEOTIDE SEQUENCE</scope>
    <source>
        <strain evidence="2">AG1-IA YN-7</strain>
    </source>
</reference>
<evidence type="ECO:0000313" key="2">
    <source>
        <dbReference type="EMBL" id="KAF8671973.1"/>
    </source>
</evidence>
<dbReference type="Proteomes" id="UP000650582">
    <property type="component" value="Unassembled WGS sequence"/>
</dbReference>
<protein>
    <submittedName>
        <fullName evidence="2">Uncharacterized protein</fullName>
    </submittedName>
</protein>